<dbReference type="InterPro" id="IPR013783">
    <property type="entry name" value="Ig-like_fold"/>
</dbReference>
<evidence type="ECO:0000313" key="2">
    <source>
        <dbReference type="EMBL" id="PXV68767.1"/>
    </source>
</evidence>
<organism evidence="2 3">
    <name type="scientific">Dysgonomonas alginatilytica</name>
    <dbReference type="NCBI Taxonomy" id="1605892"/>
    <lineage>
        <taxon>Bacteria</taxon>
        <taxon>Pseudomonadati</taxon>
        <taxon>Bacteroidota</taxon>
        <taxon>Bacteroidia</taxon>
        <taxon>Bacteroidales</taxon>
        <taxon>Dysgonomonadaceae</taxon>
        <taxon>Dysgonomonas</taxon>
    </lineage>
</organism>
<dbReference type="AlphaFoldDB" id="A0A2V3PSR7"/>
<dbReference type="InterPro" id="IPR000601">
    <property type="entry name" value="PKD_dom"/>
</dbReference>
<dbReference type="PROSITE" id="PS50093">
    <property type="entry name" value="PKD"/>
    <property type="match status" value="1"/>
</dbReference>
<dbReference type="EMBL" id="QICL01000001">
    <property type="protein sequence ID" value="PXV68767.1"/>
    <property type="molecule type" value="Genomic_DNA"/>
</dbReference>
<gene>
    <name evidence="2" type="ORF">CLV62_10130</name>
</gene>
<dbReference type="SUPFAM" id="SSF49299">
    <property type="entry name" value="PKD domain"/>
    <property type="match status" value="1"/>
</dbReference>
<comment type="caution">
    <text evidence="2">The sequence shown here is derived from an EMBL/GenBank/DDBJ whole genome shotgun (WGS) entry which is preliminary data.</text>
</comment>
<dbReference type="RefSeq" id="WP_110308761.1">
    <property type="nucleotide sequence ID" value="NZ_QICL01000001.1"/>
</dbReference>
<reference evidence="2 3" key="1">
    <citation type="submission" date="2018-03" db="EMBL/GenBank/DDBJ databases">
        <title>Genomic Encyclopedia of Archaeal and Bacterial Type Strains, Phase II (KMG-II): from individual species to whole genera.</title>
        <authorList>
            <person name="Goeker M."/>
        </authorList>
    </citation>
    <scope>NUCLEOTIDE SEQUENCE [LARGE SCALE GENOMIC DNA]</scope>
    <source>
        <strain evidence="2 3">DSM 100214</strain>
    </source>
</reference>
<dbReference type="SUPFAM" id="SSF82171">
    <property type="entry name" value="DPP6 N-terminal domain-like"/>
    <property type="match status" value="1"/>
</dbReference>
<sequence length="498" mass="54306">MKKIIFILLLVFTQHAYCQKEAYHWYFGTNTGLDFSNTHTESTSLGNVLGVPSTVQGPISTFEGCFSISDKDGNFLFASDGITVYNKNLVTMQNGTGLLGHPSSTNSGIVIPVPDNPSLYYIITAPDRNNTAPGLCYSTVNMSANGGLGAVVLKNVSLTFGSSGYPITHAYENLTAVGHANGKDYWVVSRVRSKIFAWLITSAGINVTPVISEIGMDLGIPTIAPSSIGVGTTKISPDGKRIIHADYRFDSNHYLTIGNFDTSTGKASSFQFISTYLENLYSLEFSPTANYLYFTAIERGDRGLYMKPINNISAPFTRILPNANIDNVQLGPDNRIYAIGNQQSSLWIILDPDNGGTQIAEVPNKFISPRLPRLGLPPFITSFFNIKPIKGKEIVCVGNSAEYSVEIPSIGSGTQQIAYLEWNFGDGTPVVKDYNMSSSITTYKQSHTYNIEGVYTIRVTPYLVNGLAESSKITTITNTVAECKVVTNRMIRSDLLPN</sequence>
<dbReference type="InterPro" id="IPR035986">
    <property type="entry name" value="PKD_dom_sf"/>
</dbReference>
<evidence type="ECO:0000259" key="1">
    <source>
        <dbReference type="PROSITE" id="PS50093"/>
    </source>
</evidence>
<dbReference type="Gene3D" id="2.60.40.10">
    <property type="entry name" value="Immunoglobulins"/>
    <property type="match status" value="1"/>
</dbReference>
<protein>
    <recommendedName>
        <fullName evidence="1">PKD domain-containing protein</fullName>
    </recommendedName>
</protein>
<dbReference type="OrthoDB" id="993841at2"/>
<feature type="domain" description="PKD" evidence="1">
    <location>
        <begin position="400"/>
        <end position="460"/>
    </location>
</feature>
<keyword evidence="3" id="KW-1185">Reference proteome</keyword>
<evidence type="ECO:0000313" key="3">
    <source>
        <dbReference type="Proteomes" id="UP000247973"/>
    </source>
</evidence>
<accession>A0A2V3PSR7</accession>
<dbReference type="Pfam" id="PF18911">
    <property type="entry name" value="PKD_4"/>
    <property type="match status" value="1"/>
</dbReference>
<dbReference type="CDD" id="cd00146">
    <property type="entry name" value="PKD"/>
    <property type="match status" value="1"/>
</dbReference>
<proteinExistence type="predicted"/>
<name>A0A2V3PSR7_9BACT</name>
<dbReference type="Proteomes" id="UP000247973">
    <property type="component" value="Unassembled WGS sequence"/>
</dbReference>